<feature type="DNA-binding region" description="H-T-H motif" evidence="2">
    <location>
        <begin position="35"/>
        <end position="54"/>
    </location>
</feature>
<feature type="domain" description="HTH tetR-type" evidence="4">
    <location>
        <begin position="12"/>
        <end position="72"/>
    </location>
</feature>
<dbReference type="PROSITE" id="PS50977">
    <property type="entry name" value="HTH_TETR_2"/>
    <property type="match status" value="1"/>
</dbReference>
<evidence type="ECO:0000313" key="5">
    <source>
        <dbReference type="EMBL" id="ARX85037.1"/>
    </source>
</evidence>
<dbReference type="PRINTS" id="PR00455">
    <property type="entry name" value="HTHTETR"/>
</dbReference>
<dbReference type="PANTHER" id="PTHR30055:SF231">
    <property type="entry name" value="TRANSCRIPTIONAL REGULATORY PROTEIN (PROBABLY DEOR-FAMILY)-RELATED"/>
    <property type="match status" value="1"/>
</dbReference>
<feature type="compositionally biased region" description="Basic and acidic residues" evidence="3">
    <location>
        <begin position="198"/>
        <end position="228"/>
    </location>
</feature>
<dbReference type="EMBL" id="CP021748">
    <property type="protein sequence ID" value="ARX85037.1"/>
    <property type="molecule type" value="Genomic_DNA"/>
</dbReference>
<organism evidence="5 6">
    <name type="scientific">Streptomyces alboflavus</name>
    <dbReference type="NCBI Taxonomy" id="67267"/>
    <lineage>
        <taxon>Bacteria</taxon>
        <taxon>Bacillati</taxon>
        <taxon>Actinomycetota</taxon>
        <taxon>Actinomycetes</taxon>
        <taxon>Kitasatosporales</taxon>
        <taxon>Streptomycetaceae</taxon>
        <taxon>Streptomyces</taxon>
    </lineage>
</organism>
<feature type="region of interest" description="Disordered" evidence="3">
    <location>
        <begin position="193"/>
        <end position="228"/>
    </location>
</feature>
<dbReference type="Pfam" id="PF00440">
    <property type="entry name" value="TetR_N"/>
    <property type="match status" value="1"/>
</dbReference>
<keyword evidence="6" id="KW-1185">Reference proteome</keyword>
<dbReference type="InterPro" id="IPR041583">
    <property type="entry name" value="TetR_C_31"/>
</dbReference>
<dbReference type="GO" id="GO:0003700">
    <property type="term" value="F:DNA-binding transcription factor activity"/>
    <property type="evidence" value="ECO:0007669"/>
    <property type="project" value="TreeGrafter"/>
</dbReference>
<reference evidence="5 6" key="1">
    <citation type="submission" date="2017-05" db="EMBL/GenBank/DDBJ databases">
        <title>Streptomyces alboflavus Genome sequencing and assembly.</title>
        <authorList>
            <person name="Wang Y."/>
            <person name="Du B."/>
            <person name="Ding Y."/>
            <person name="Liu H."/>
            <person name="Hou Q."/>
            <person name="Liu K."/>
            <person name="Wang C."/>
            <person name="Yao L."/>
        </authorList>
    </citation>
    <scope>NUCLEOTIDE SEQUENCE [LARGE SCALE GENOMIC DNA]</scope>
    <source>
        <strain evidence="5 6">MDJK44</strain>
    </source>
</reference>
<dbReference type="Pfam" id="PF17940">
    <property type="entry name" value="TetR_C_31"/>
    <property type="match status" value="1"/>
</dbReference>
<evidence type="ECO:0000313" key="6">
    <source>
        <dbReference type="Proteomes" id="UP000195880"/>
    </source>
</evidence>
<dbReference type="STRING" id="67267.GCA_000716675_07152"/>
<dbReference type="RefSeq" id="WP_237307381.1">
    <property type="nucleotide sequence ID" value="NZ_CP021748.1"/>
</dbReference>
<dbReference type="PANTHER" id="PTHR30055">
    <property type="entry name" value="HTH-TYPE TRANSCRIPTIONAL REGULATOR RUTR"/>
    <property type="match status" value="1"/>
</dbReference>
<dbReference type="KEGG" id="salf:SMD44_04495"/>
<keyword evidence="1 2" id="KW-0238">DNA-binding</keyword>
<evidence type="ECO:0000259" key="4">
    <source>
        <dbReference type="PROSITE" id="PS50977"/>
    </source>
</evidence>
<sequence>MAVEGRRRRDPAQRIAEIVAATERVIAERGIEGLTHRAVAAEAGVPLGATTYHFATKDDLIAAALRRSVDRFGAYLDEWVARRPGLTPEQCAVLLADAVLPPADGPERDQQMVEFELYVAAMRRPALREIAEQHHRLSVRALAHYTDADTAEAAGVALMGVSLRALAAPEPPTRAEVERVLRRILVPNAALGAGGVEQAREQEQEQEREREQGRELALERRAEAEVGP</sequence>
<protein>
    <submittedName>
        <fullName evidence="5">Transcriptional regulator</fullName>
    </submittedName>
</protein>
<dbReference type="eggNOG" id="COG3226">
    <property type="taxonomic scope" value="Bacteria"/>
</dbReference>
<dbReference type="Gene3D" id="1.10.357.10">
    <property type="entry name" value="Tetracycline Repressor, domain 2"/>
    <property type="match status" value="1"/>
</dbReference>
<dbReference type="SUPFAM" id="SSF46689">
    <property type="entry name" value="Homeodomain-like"/>
    <property type="match status" value="1"/>
</dbReference>
<proteinExistence type="predicted"/>
<name>A0A1Z1WF27_9ACTN</name>
<evidence type="ECO:0000256" key="1">
    <source>
        <dbReference type="ARBA" id="ARBA00023125"/>
    </source>
</evidence>
<dbReference type="InterPro" id="IPR001647">
    <property type="entry name" value="HTH_TetR"/>
</dbReference>
<dbReference type="Proteomes" id="UP000195880">
    <property type="component" value="Chromosome"/>
</dbReference>
<evidence type="ECO:0000256" key="2">
    <source>
        <dbReference type="PROSITE-ProRule" id="PRU00335"/>
    </source>
</evidence>
<gene>
    <name evidence="5" type="ORF">SMD44_04495</name>
</gene>
<dbReference type="AlphaFoldDB" id="A0A1Z1WF27"/>
<dbReference type="GO" id="GO:0000976">
    <property type="term" value="F:transcription cis-regulatory region binding"/>
    <property type="evidence" value="ECO:0007669"/>
    <property type="project" value="TreeGrafter"/>
</dbReference>
<dbReference type="InterPro" id="IPR050109">
    <property type="entry name" value="HTH-type_TetR-like_transc_reg"/>
</dbReference>
<dbReference type="InterPro" id="IPR009057">
    <property type="entry name" value="Homeodomain-like_sf"/>
</dbReference>
<evidence type="ECO:0000256" key="3">
    <source>
        <dbReference type="SAM" id="MobiDB-lite"/>
    </source>
</evidence>
<accession>A0A1Z1WF27</accession>